<name>A0A380BXD1_SPHSI</name>
<feature type="transmembrane region" description="Helical" evidence="1">
    <location>
        <begin position="107"/>
        <end position="124"/>
    </location>
</feature>
<evidence type="ECO:0000313" key="2">
    <source>
        <dbReference type="EMBL" id="SUJ08758.1"/>
    </source>
</evidence>
<keyword evidence="1" id="KW-1133">Transmembrane helix</keyword>
<feature type="transmembrane region" description="Helical" evidence="1">
    <location>
        <begin position="71"/>
        <end position="87"/>
    </location>
</feature>
<accession>A0A380BXD1</accession>
<dbReference type="EMBL" id="UGYW01000002">
    <property type="protein sequence ID" value="SUJ08758.1"/>
    <property type="molecule type" value="Genomic_DNA"/>
</dbReference>
<dbReference type="AlphaFoldDB" id="A0A380BXD1"/>
<proteinExistence type="predicted"/>
<keyword evidence="1" id="KW-0812">Transmembrane</keyword>
<dbReference type="Proteomes" id="UP000254893">
    <property type="component" value="Unassembled WGS sequence"/>
</dbReference>
<evidence type="ECO:0000313" key="3">
    <source>
        <dbReference type="Proteomes" id="UP000254893"/>
    </source>
</evidence>
<evidence type="ECO:0000256" key="1">
    <source>
        <dbReference type="SAM" id="Phobius"/>
    </source>
</evidence>
<feature type="transmembrane region" description="Helical" evidence="1">
    <location>
        <begin position="41"/>
        <end position="59"/>
    </location>
</feature>
<keyword evidence="1" id="KW-0472">Membrane</keyword>
<organism evidence="2 3">
    <name type="scientific">Sphingobacterium spiritivorum</name>
    <name type="common">Flavobacterium spiritivorum</name>
    <dbReference type="NCBI Taxonomy" id="258"/>
    <lineage>
        <taxon>Bacteria</taxon>
        <taxon>Pseudomonadati</taxon>
        <taxon>Bacteroidota</taxon>
        <taxon>Sphingobacteriia</taxon>
        <taxon>Sphingobacteriales</taxon>
        <taxon>Sphingobacteriaceae</taxon>
        <taxon>Sphingobacterium</taxon>
    </lineage>
</organism>
<gene>
    <name evidence="2" type="ORF">NCTC11388_01912</name>
</gene>
<feature type="transmembrane region" description="Helical" evidence="1">
    <location>
        <begin position="7"/>
        <end position="29"/>
    </location>
</feature>
<dbReference type="RefSeq" id="WP_115169941.1">
    <property type="nucleotide sequence ID" value="NZ_UGYW01000002.1"/>
</dbReference>
<protein>
    <submittedName>
        <fullName evidence="2">Uncharacterized protein</fullName>
    </submittedName>
</protein>
<reference evidence="2 3" key="1">
    <citation type="submission" date="2018-06" db="EMBL/GenBank/DDBJ databases">
        <authorList>
            <consortium name="Pathogen Informatics"/>
            <person name="Doyle S."/>
        </authorList>
    </citation>
    <scope>NUCLEOTIDE SEQUENCE [LARGE SCALE GENOMIC DNA]</scope>
    <source>
        <strain evidence="2 3">NCTC11388</strain>
    </source>
</reference>
<sequence>MLIIRKNFALAGVILCLLSGILPMLKVPIKGNWNLYQTDEALFFITYGIIGITGLLFFIRQLKGYRLMTRIAAGWYLLSISAVYFKINNYFGWKFADGLLSKAIHMRWGWIVYLVGILCLLISTRQLKQAEQTV</sequence>